<feature type="transmembrane region" description="Helical" evidence="1">
    <location>
        <begin position="181"/>
        <end position="200"/>
    </location>
</feature>
<dbReference type="RefSeq" id="WP_050741144.1">
    <property type="nucleotide sequence ID" value="NZ_LGYO01000040.1"/>
</dbReference>
<protein>
    <recommendedName>
        <fullName evidence="4">Conjugal transfer protein TraX</fullName>
    </recommendedName>
</protein>
<feature type="transmembrane region" description="Helical" evidence="1">
    <location>
        <begin position="151"/>
        <end position="174"/>
    </location>
</feature>
<evidence type="ECO:0000256" key="1">
    <source>
        <dbReference type="SAM" id="Phobius"/>
    </source>
</evidence>
<feature type="transmembrane region" description="Helical" evidence="1">
    <location>
        <begin position="118"/>
        <end position="139"/>
    </location>
</feature>
<name>A0A0L6TXG5_9FIRM</name>
<comment type="caution">
    <text evidence="2">The sequence shown here is derived from an EMBL/GenBank/DDBJ whole genome shotgun (WGS) entry which is preliminary data.</text>
</comment>
<organism evidence="2 3">
    <name type="scientific">Acetobacterium bakii</name>
    <dbReference type="NCBI Taxonomy" id="52689"/>
    <lineage>
        <taxon>Bacteria</taxon>
        <taxon>Bacillati</taxon>
        <taxon>Bacillota</taxon>
        <taxon>Clostridia</taxon>
        <taxon>Eubacteriales</taxon>
        <taxon>Eubacteriaceae</taxon>
        <taxon>Acetobacterium</taxon>
    </lineage>
</organism>
<keyword evidence="1" id="KW-0472">Membrane</keyword>
<dbReference type="OrthoDB" id="9781069at2"/>
<feature type="transmembrane region" description="Helical" evidence="1">
    <location>
        <begin position="212"/>
        <end position="229"/>
    </location>
</feature>
<evidence type="ECO:0000313" key="2">
    <source>
        <dbReference type="EMBL" id="KNZ40938.1"/>
    </source>
</evidence>
<dbReference type="EMBL" id="LGYO01000040">
    <property type="protein sequence ID" value="KNZ40938.1"/>
    <property type="molecule type" value="Genomic_DNA"/>
</dbReference>
<accession>A0A0L6TXG5</accession>
<evidence type="ECO:0000313" key="3">
    <source>
        <dbReference type="Proteomes" id="UP000036873"/>
    </source>
</evidence>
<feature type="transmembrane region" description="Helical" evidence="1">
    <location>
        <begin position="87"/>
        <end position="106"/>
    </location>
</feature>
<keyword evidence="3" id="KW-1185">Reference proteome</keyword>
<feature type="transmembrane region" description="Helical" evidence="1">
    <location>
        <begin position="62"/>
        <end position="81"/>
    </location>
</feature>
<keyword evidence="1" id="KW-1133">Transmembrane helix</keyword>
<dbReference type="Proteomes" id="UP000036873">
    <property type="component" value="Unassembled WGS sequence"/>
</dbReference>
<dbReference type="InterPro" id="IPR008875">
    <property type="entry name" value="TraX"/>
</dbReference>
<dbReference type="PATRIC" id="fig|52689.4.peg.2436"/>
<feature type="transmembrane region" description="Helical" evidence="1">
    <location>
        <begin position="236"/>
        <end position="255"/>
    </location>
</feature>
<reference evidence="3" key="1">
    <citation type="submission" date="2015-07" db="EMBL/GenBank/DDBJ databases">
        <title>Draft genome sequence of Acetobacterium bakii DSM 8293, a potential psychrophilic chemical producer through syngas fermentation.</title>
        <authorList>
            <person name="Song Y."/>
            <person name="Hwang S."/>
            <person name="Cho B.-K."/>
        </authorList>
    </citation>
    <scope>NUCLEOTIDE SEQUENCE [LARGE SCALE GENOMIC DNA]</scope>
    <source>
        <strain evidence="3">DSM 8239</strain>
    </source>
</reference>
<dbReference type="Pfam" id="PF05857">
    <property type="entry name" value="TraX"/>
    <property type="match status" value="1"/>
</dbReference>
<feature type="transmembrane region" description="Helical" evidence="1">
    <location>
        <begin position="32"/>
        <end position="50"/>
    </location>
</feature>
<sequence>MNSTTLKIIALLLMLLDHVAQFIPGTPLWFHWLGRISAPLFMFCMVWGFHYTHDRKKYLLRMYGFGIFMGLLNIICNAIYPNAVAPINNNIFVTLLLIGIISWLIDYVKTDKKKGIRLIAVFAVYQLITSVFCILAGQISPLYGMEMFAGAITANLIFNEGSFIFVFLGVLLYLNKENKNALILSYGLFCLVYFGLESSVGFNLNNLLYQNYQWMMIAALPLMLLYNGKKGRGLKYLFYIFYPLHIVLLFFIGNLCF</sequence>
<proteinExistence type="predicted"/>
<evidence type="ECO:0008006" key="4">
    <source>
        <dbReference type="Google" id="ProtNLM"/>
    </source>
</evidence>
<keyword evidence="1" id="KW-0812">Transmembrane</keyword>
<dbReference type="STRING" id="52689.AKG39_14610"/>
<gene>
    <name evidence="2" type="ORF">AKG39_14610</name>
</gene>
<dbReference type="AlphaFoldDB" id="A0A0L6TXG5"/>